<keyword evidence="2" id="KW-0442">Lipid degradation</keyword>
<feature type="domain" description="PNPLA" evidence="4">
    <location>
        <begin position="4"/>
        <end position="174"/>
    </location>
</feature>
<dbReference type="InterPro" id="IPR050301">
    <property type="entry name" value="NTE"/>
</dbReference>
<evidence type="ECO:0000256" key="1">
    <source>
        <dbReference type="ARBA" id="ARBA00022801"/>
    </source>
</evidence>
<evidence type="ECO:0000259" key="4">
    <source>
        <dbReference type="PROSITE" id="PS51635"/>
    </source>
</evidence>
<gene>
    <name evidence="5" type="ORF">LCGC14_0245010</name>
</gene>
<keyword evidence="3" id="KW-0443">Lipid metabolism</keyword>
<dbReference type="PANTHER" id="PTHR14226">
    <property type="entry name" value="NEUROPATHY TARGET ESTERASE/SWISS CHEESE D.MELANOGASTER"/>
    <property type="match status" value="1"/>
</dbReference>
<evidence type="ECO:0000256" key="3">
    <source>
        <dbReference type="ARBA" id="ARBA00023098"/>
    </source>
</evidence>
<dbReference type="GO" id="GO:0016787">
    <property type="term" value="F:hydrolase activity"/>
    <property type="evidence" value="ECO:0007669"/>
    <property type="project" value="UniProtKB-KW"/>
</dbReference>
<dbReference type="SUPFAM" id="SSF52151">
    <property type="entry name" value="FabD/lysophospholipase-like"/>
    <property type="match status" value="1"/>
</dbReference>
<dbReference type="InterPro" id="IPR002641">
    <property type="entry name" value="PNPLA_dom"/>
</dbReference>
<keyword evidence="1" id="KW-0378">Hydrolase</keyword>
<dbReference type="Pfam" id="PF01734">
    <property type="entry name" value="Patatin"/>
    <property type="match status" value="1"/>
</dbReference>
<dbReference type="AlphaFoldDB" id="A0A0F9UB88"/>
<protein>
    <recommendedName>
        <fullName evidence="4">PNPLA domain-containing protein</fullName>
    </recommendedName>
</protein>
<dbReference type="GO" id="GO:0016042">
    <property type="term" value="P:lipid catabolic process"/>
    <property type="evidence" value="ECO:0007669"/>
    <property type="project" value="UniProtKB-KW"/>
</dbReference>
<reference evidence="5" key="1">
    <citation type="journal article" date="2015" name="Nature">
        <title>Complex archaea that bridge the gap between prokaryotes and eukaryotes.</title>
        <authorList>
            <person name="Spang A."/>
            <person name="Saw J.H."/>
            <person name="Jorgensen S.L."/>
            <person name="Zaremba-Niedzwiedzka K."/>
            <person name="Martijn J."/>
            <person name="Lind A.E."/>
            <person name="van Eijk R."/>
            <person name="Schleper C."/>
            <person name="Guy L."/>
            <person name="Ettema T.J."/>
        </authorList>
    </citation>
    <scope>NUCLEOTIDE SEQUENCE</scope>
</reference>
<dbReference type="InterPro" id="IPR016035">
    <property type="entry name" value="Acyl_Trfase/lysoPLipase"/>
</dbReference>
<organism evidence="5">
    <name type="scientific">marine sediment metagenome</name>
    <dbReference type="NCBI Taxonomy" id="412755"/>
    <lineage>
        <taxon>unclassified sequences</taxon>
        <taxon>metagenomes</taxon>
        <taxon>ecological metagenomes</taxon>
    </lineage>
</organism>
<proteinExistence type="predicted"/>
<dbReference type="Gene3D" id="3.40.1090.10">
    <property type="entry name" value="Cytosolic phospholipase A2 catalytic domain"/>
    <property type="match status" value="2"/>
</dbReference>
<accession>A0A0F9UB88</accession>
<evidence type="ECO:0000313" key="5">
    <source>
        <dbReference type="EMBL" id="KKN88894.1"/>
    </source>
</evidence>
<comment type="caution">
    <text evidence="5">The sequence shown here is derived from an EMBL/GenBank/DDBJ whole genome shotgun (WGS) entry which is preliminary data.</text>
</comment>
<sequence length="301" mass="33142">MKALVMSGGGAKMWYCAGAMAGLKKEGHAFDYVYGTSTGAVATLLWMQGNPQRAWDLADKIGPDDFFKQPKKITKLKRIIQARNLVDNTPMLPTLQKLFPRHTLDFSFKSYAVATNILTQRRKVFELSRKDPDIYRYVVASGAIPVLFPPVKFNDDLVCVDGGAIDNALLAPAISAGCDEITLILLSQKTTYKCNPDDLFDVINSLTDGTLASSAIKDLKLCAARNHVPGFKKIKVNLIRPRTAVPVELLNWTPEQAREAFDMGYTNSLDMELAIDSTKIDSYPSQEGAELQLLEGDCASD</sequence>
<dbReference type="PROSITE" id="PS51635">
    <property type="entry name" value="PNPLA"/>
    <property type="match status" value="1"/>
</dbReference>
<dbReference type="EMBL" id="LAZR01000125">
    <property type="protein sequence ID" value="KKN88894.1"/>
    <property type="molecule type" value="Genomic_DNA"/>
</dbReference>
<name>A0A0F9UB88_9ZZZZ</name>
<evidence type="ECO:0000256" key="2">
    <source>
        <dbReference type="ARBA" id="ARBA00022963"/>
    </source>
</evidence>
<dbReference type="PANTHER" id="PTHR14226:SF29">
    <property type="entry name" value="NEUROPATHY TARGET ESTERASE SWS"/>
    <property type="match status" value="1"/>
</dbReference>